<dbReference type="Pfam" id="PF12586">
    <property type="entry name" value="DUF3760"/>
    <property type="match status" value="1"/>
</dbReference>
<dbReference type="Proteomes" id="UP000095149">
    <property type="component" value="Unassembled WGS sequence"/>
</dbReference>
<organism evidence="1 2">
    <name type="scientific">Cryptococcus amylolentus CBS 6273</name>
    <dbReference type="NCBI Taxonomy" id="1296118"/>
    <lineage>
        <taxon>Eukaryota</taxon>
        <taxon>Fungi</taxon>
        <taxon>Dikarya</taxon>
        <taxon>Basidiomycota</taxon>
        <taxon>Agaricomycotina</taxon>
        <taxon>Tremellomycetes</taxon>
        <taxon>Tremellales</taxon>
        <taxon>Cryptococcaceae</taxon>
        <taxon>Cryptococcus</taxon>
    </lineage>
</organism>
<proteinExistence type="predicted"/>
<protein>
    <submittedName>
        <fullName evidence="1">Uncharacterized protein</fullName>
    </submittedName>
</protein>
<name>A0A1E3KEG1_9TREE</name>
<evidence type="ECO:0000313" key="1">
    <source>
        <dbReference type="EMBL" id="ODO11283.1"/>
    </source>
</evidence>
<accession>A0A1E3KEG1</accession>
<sequence>MSSITPADFAALHPVHHLILDQLIASAPHSALRLCPAIYQRAIPVLYREIHSSPAVFRGVELQEGYERTVKALAHTKTIIVGGFDSIDTLYALAGPRPVESSDSSSTPPSSPVAVCPCYPRRYCGLFPNLDRLEFTSLALGSEYMAYLDELDDPDPRGHDPLSWQRLGFQLPNDVREMIFYLENDSEKHWYEVDQHIMIQRPHKVVIFIGGTVKTAAQVAKSEETFARLGEELPVMWYNAERLTVFVDTNEGLDPSDHEQVRRHAIPMGKALSTFAHLFARIVVLRQKKWALRDEGDVKRKLVDHVEIHIPLVARVLEEMSEEGRKQVDQLVRNGRLAVGDFEKSMVNGVDLMER</sequence>
<dbReference type="OrthoDB" id="2571718at2759"/>
<dbReference type="AlphaFoldDB" id="A0A1E3KEG1"/>
<reference evidence="1 2" key="1">
    <citation type="submission" date="2016-06" db="EMBL/GenBank/DDBJ databases">
        <title>Evolution of pathogenesis and genome organization in the Tremellales.</title>
        <authorList>
            <person name="Cuomo C."/>
            <person name="Litvintseva A."/>
            <person name="Heitman J."/>
            <person name="Chen Y."/>
            <person name="Sun S."/>
            <person name="Springer D."/>
            <person name="Dromer F."/>
            <person name="Young S."/>
            <person name="Zeng Q."/>
            <person name="Chapman S."/>
            <person name="Gujja S."/>
            <person name="Saif S."/>
            <person name="Birren B."/>
        </authorList>
    </citation>
    <scope>NUCLEOTIDE SEQUENCE [LARGE SCALE GENOMIC DNA]</scope>
    <source>
        <strain evidence="1 2">CBS 6273</strain>
    </source>
</reference>
<comment type="caution">
    <text evidence="1">The sequence shown here is derived from an EMBL/GenBank/DDBJ whole genome shotgun (WGS) entry which is preliminary data.</text>
</comment>
<dbReference type="InterPro" id="IPR022235">
    <property type="entry name" value="DUF3760"/>
</dbReference>
<evidence type="ECO:0000313" key="2">
    <source>
        <dbReference type="Proteomes" id="UP000095149"/>
    </source>
</evidence>
<dbReference type="EMBL" id="MEKH01000001">
    <property type="protein sequence ID" value="ODO11283.1"/>
    <property type="molecule type" value="Genomic_DNA"/>
</dbReference>
<gene>
    <name evidence="1" type="ORF">I350_00058</name>
</gene>